<feature type="active site" description="Proton acceptor" evidence="16">
    <location>
        <position position="109"/>
    </location>
</feature>
<evidence type="ECO:0000256" key="14">
    <source>
        <dbReference type="ARBA" id="ARBA00038036"/>
    </source>
</evidence>
<comment type="caution">
    <text evidence="17">The sequence shown here is derived from an EMBL/GenBank/DDBJ whole genome shotgun (WGS) entry which is preliminary data.</text>
</comment>
<evidence type="ECO:0000256" key="4">
    <source>
        <dbReference type="ARBA" id="ARBA00005225"/>
    </source>
</evidence>
<evidence type="ECO:0000256" key="16">
    <source>
        <dbReference type="HAMAP-Rule" id="MF_01274"/>
    </source>
</evidence>
<dbReference type="PANTHER" id="PTHR34265:SF1">
    <property type="entry name" value="TYPE III PANTOTHENATE KINASE"/>
    <property type="match status" value="1"/>
</dbReference>
<comment type="function">
    <text evidence="16">Catalyzes the phosphorylation of pantothenate (Pan), the first step in CoA biosynthesis.</text>
</comment>
<dbReference type="SUPFAM" id="SSF53067">
    <property type="entry name" value="Actin-like ATPase domain"/>
    <property type="match status" value="2"/>
</dbReference>
<sequence>MLLAFDVGNSNIVLGVFKDDKLVTHWRMATDHNKSADEIGILIKQLFDYEKLSFDDIQDVIISSVVPHVMYSLQHMALKYCQKEAIVIGPGIKTGMNIKYDNPRQVGADRIVNAVAGFRKYGGPIIIVDFGTATTFCAINEKCEYLGGAILPGIKISSDALYERAAKLTRVELIKPDRIICKNTTQSIQAGIIYGYVGSVDYIVRKMKEELGGDIRVVATGGFSTLIASESDLIDTVDRFLTLDGLNIIYGMNRTRRNA</sequence>
<comment type="cofactor">
    <cofactor evidence="2">
        <name>K(+)</name>
        <dbReference type="ChEBI" id="CHEBI:29103"/>
    </cofactor>
</comment>
<evidence type="ECO:0000256" key="5">
    <source>
        <dbReference type="ARBA" id="ARBA00011738"/>
    </source>
</evidence>
<keyword evidence="12 16" id="KW-0630">Potassium</keyword>
<feature type="binding site" evidence="16">
    <location>
        <begin position="6"/>
        <end position="13"/>
    </location>
    <ligand>
        <name>ATP</name>
        <dbReference type="ChEBI" id="CHEBI:30616"/>
    </ligand>
</feature>
<evidence type="ECO:0000256" key="7">
    <source>
        <dbReference type="ARBA" id="ARBA00022490"/>
    </source>
</evidence>
<dbReference type="InterPro" id="IPR004619">
    <property type="entry name" value="Type_III_PanK"/>
</dbReference>
<feature type="binding site" evidence="16">
    <location>
        <position position="129"/>
    </location>
    <ligand>
        <name>K(+)</name>
        <dbReference type="ChEBI" id="CHEBI:29103"/>
    </ligand>
</feature>
<keyword evidence="8 16" id="KW-0808">Transferase</keyword>
<keyword evidence="10 16" id="KW-0418">Kinase</keyword>
<evidence type="ECO:0000256" key="2">
    <source>
        <dbReference type="ARBA" id="ARBA00001958"/>
    </source>
</evidence>
<dbReference type="RefSeq" id="WP_213238656.1">
    <property type="nucleotide sequence ID" value="NZ_JAHBCL010000063.1"/>
</dbReference>
<dbReference type="NCBIfam" id="NF009847">
    <property type="entry name" value="PRK13318.1-5"/>
    <property type="match status" value="1"/>
</dbReference>
<evidence type="ECO:0000256" key="13">
    <source>
        <dbReference type="ARBA" id="ARBA00022993"/>
    </source>
</evidence>
<feature type="binding site" evidence="16">
    <location>
        <position position="184"/>
    </location>
    <ligand>
        <name>substrate</name>
    </ligand>
</feature>
<dbReference type="InterPro" id="IPR043129">
    <property type="entry name" value="ATPase_NBD"/>
</dbReference>
<keyword evidence="9 16" id="KW-0547">Nucleotide-binding</keyword>
<name>A0ABS5PW19_9FIRM</name>
<comment type="subcellular location">
    <subcellularLocation>
        <location evidence="3 16">Cytoplasm</location>
    </subcellularLocation>
</comment>
<reference evidence="17 18" key="1">
    <citation type="submission" date="2021-05" db="EMBL/GenBank/DDBJ databases">
        <title>Fusibacter ferrireducens sp. nov., an anaerobic, sulfur- and Fe-reducing bacterium isolated from the mangrove sediment.</title>
        <authorList>
            <person name="Qiu D."/>
        </authorList>
    </citation>
    <scope>NUCLEOTIDE SEQUENCE [LARGE SCALE GENOMIC DNA]</scope>
    <source>
        <strain evidence="17 18">DSM 12116</strain>
    </source>
</reference>
<dbReference type="HAMAP" id="MF_01274">
    <property type="entry name" value="Pantothen_kinase_3"/>
    <property type="match status" value="1"/>
</dbReference>
<comment type="similarity">
    <text evidence="14 16">Belongs to the type III pantothenate kinase family.</text>
</comment>
<dbReference type="NCBIfam" id="TIGR00671">
    <property type="entry name" value="baf"/>
    <property type="match status" value="1"/>
</dbReference>
<dbReference type="EMBL" id="JAHBCL010000063">
    <property type="protein sequence ID" value="MBS7528801.1"/>
    <property type="molecule type" value="Genomic_DNA"/>
</dbReference>
<feature type="binding site" evidence="16">
    <location>
        <begin position="107"/>
        <end position="110"/>
    </location>
    <ligand>
        <name>substrate</name>
    </ligand>
</feature>
<accession>A0ABS5PW19</accession>
<keyword evidence="16" id="KW-0479">Metal-binding</keyword>
<evidence type="ECO:0000313" key="17">
    <source>
        <dbReference type="EMBL" id="MBS7528801.1"/>
    </source>
</evidence>
<evidence type="ECO:0000256" key="8">
    <source>
        <dbReference type="ARBA" id="ARBA00022679"/>
    </source>
</evidence>
<dbReference type="NCBIfam" id="NF009855">
    <property type="entry name" value="PRK13321.1"/>
    <property type="match status" value="1"/>
</dbReference>
<keyword evidence="18" id="KW-1185">Reference proteome</keyword>
<organism evidence="17 18">
    <name type="scientific">Fusibacter paucivorans</name>
    <dbReference type="NCBI Taxonomy" id="76009"/>
    <lineage>
        <taxon>Bacteria</taxon>
        <taxon>Bacillati</taxon>
        <taxon>Bacillota</taxon>
        <taxon>Clostridia</taxon>
        <taxon>Eubacteriales</taxon>
        <taxon>Eubacteriales Family XII. Incertae Sedis</taxon>
        <taxon>Fusibacter</taxon>
    </lineage>
</organism>
<gene>
    <name evidence="16" type="primary">coaX</name>
    <name evidence="17" type="ORF">KHM83_19215</name>
</gene>
<dbReference type="GO" id="GO:0004594">
    <property type="term" value="F:pantothenate kinase activity"/>
    <property type="evidence" value="ECO:0007669"/>
    <property type="project" value="UniProtKB-EC"/>
</dbReference>
<keyword evidence="7 16" id="KW-0963">Cytoplasm</keyword>
<evidence type="ECO:0000256" key="11">
    <source>
        <dbReference type="ARBA" id="ARBA00022840"/>
    </source>
</evidence>
<protein>
    <recommendedName>
        <fullName evidence="15 16">Type III pantothenate kinase</fullName>
        <ecNumber evidence="6 16">2.7.1.33</ecNumber>
    </recommendedName>
    <alternativeName>
        <fullName evidence="16">PanK-III</fullName>
    </alternativeName>
    <alternativeName>
        <fullName evidence="16">Pantothenic acid kinase</fullName>
    </alternativeName>
</protein>
<dbReference type="Proteomes" id="UP000746471">
    <property type="component" value="Unassembled WGS sequence"/>
</dbReference>
<comment type="pathway">
    <text evidence="4 16">Cofactor biosynthesis; coenzyme A biosynthesis; CoA from (R)-pantothenate: step 1/5.</text>
</comment>
<feature type="binding site" evidence="16">
    <location>
        <position position="132"/>
    </location>
    <ligand>
        <name>ATP</name>
        <dbReference type="ChEBI" id="CHEBI:30616"/>
    </ligand>
</feature>
<proteinExistence type="inferred from homology"/>
<evidence type="ECO:0000256" key="9">
    <source>
        <dbReference type="ARBA" id="ARBA00022741"/>
    </source>
</evidence>
<evidence type="ECO:0000256" key="3">
    <source>
        <dbReference type="ARBA" id="ARBA00004496"/>
    </source>
</evidence>
<evidence type="ECO:0000256" key="15">
    <source>
        <dbReference type="ARBA" id="ARBA00040883"/>
    </source>
</evidence>
<dbReference type="EC" id="2.7.1.33" evidence="6 16"/>
<comment type="cofactor">
    <cofactor evidence="16">
        <name>NH4(+)</name>
        <dbReference type="ChEBI" id="CHEBI:28938"/>
    </cofactor>
    <cofactor evidence="16">
        <name>K(+)</name>
        <dbReference type="ChEBI" id="CHEBI:29103"/>
    </cofactor>
    <text evidence="16">A monovalent cation. Ammonium or potassium.</text>
</comment>
<dbReference type="PANTHER" id="PTHR34265">
    <property type="entry name" value="TYPE III PANTOTHENATE KINASE"/>
    <property type="match status" value="1"/>
</dbReference>
<evidence type="ECO:0000256" key="10">
    <source>
        <dbReference type="ARBA" id="ARBA00022777"/>
    </source>
</evidence>
<comment type="catalytic activity">
    <reaction evidence="1 16">
        <text>(R)-pantothenate + ATP = (R)-4'-phosphopantothenate + ADP + H(+)</text>
        <dbReference type="Rhea" id="RHEA:16373"/>
        <dbReference type="ChEBI" id="CHEBI:10986"/>
        <dbReference type="ChEBI" id="CHEBI:15378"/>
        <dbReference type="ChEBI" id="CHEBI:29032"/>
        <dbReference type="ChEBI" id="CHEBI:30616"/>
        <dbReference type="ChEBI" id="CHEBI:456216"/>
        <dbReference type="EC" id="2.7.1.33"/>
    </reaction>
</comment>
<feature type="binding site" evidence="16">
    <location>
        <position position="100"/>
    </location>
    <ligand>
        <name>substrate</name>
    </ligand>
</feature>
<dbReference type="CDD" id="cd24015">
    <property type="entry name" value="ASKHA_NBD_PanK-III"/>
    <property type="match status" value="1"/>
</dbReference>
<dbReference type="Gene3D" id="3.30.420.40">
    <property type="match status" value="2"/>
</dbReference>
<dbReference type="NCBIfam" id="NF009848">
    <property type="entry name" value="PRK13318.1-6"/>
    <property type="match status" value="1"/>
</dbReference>
<comment type="subunit">
    <text evidence="5 16">Homodimer.</text>
</comment>
<evidence type="ECO:0000256" key="12">
    <source>
        <dbReference type="ARBA" id="ARBA00022958"/>
    </source>
</evidence>
<evidence type="ECO:0000313" key="18">
    <source>
        <dbReference type="Proteomes" id="UP000746471"/>
    </source>
</evidence>
<dbReference type="Pfam" id="PF03309">
    <property type="entry name" value="Pan_kinase"/>
    <property type="match status" value="1"/>
</dbReference>
<evidence type="ECO:0000256" key="1">
    <source>
        <dbReference type="ARBA" id="ARBA00001206"/>
    </source>
</evidence>
<keyword evidence="11 16" id="KW-0067">ATP-binding</keyword>
<evidence type="ECO:0000256" key="6">
    <source>
        <dbReference type="ARBA" id="ARBA00012102"/>
    </source>
</evidence>
<keyword evidence="13 16" id="KW-0173">Coenzyme A biosynthesis</keyword>